<dbReference type="InterPro" id="IPR003790">
    <property type="entry name" value="GHL10"/>
</dbReference>
<evidence type="ECO:0000313" key="4">
    <source>
        <dbReference type="EMBL" id="HIV09204.1"/>
    </source>
</evidence>
<evidence type="ECO:0000259" key="3">
    <source>
        <dbReference type="Pfam" id="PF02638"/>
    </source>
</evidence>
<feature type="non-terminal residue" evidence="4">
    <location>
        <position position="592"/>
    </location>
</feature>
<accession>A0A9D1NNE5</accession>
<dbReference type="SUPFAM" id="SSF51445">
    <property type="entry name" value="(Trans)glycosidases"/>
    <property type="match status" value="1"/>
</dbReference>
<dbReference type="PANTHER" id="PTHR43405">
    <property type="entry name" value="GLYCOSYL HYDROLASE DIGH"/>
    <property type="match status" value="1"/>
</dbReference>
<gene>
    <name evidence="4" type="ORF">IAC79_03730</name>
</gene>
<evidence type="ECO:0000256" key="2">
    <source>
        <dbReference type="SAM" id="SignalP"/>
    </source>
</evidence>
<evidence type="ECO:0000313" key="5">
    <source>
        <dbReference type="Proteomes" id="UP000886845"/>
    </source>
</evidence>
<dbReference type="Pfam" id="PF02638">
    <property type="entry name" value="GHL10"/>
    <property type="match status" value="1"/>
</dbReference>
<dbReference type="InterPro" id="IPR052177">
    <property type="entry name" value="Divisome_Glycosyl_Hydrolase"/>
</dbReference>
<organism evidence="4 5">
    <name type="scientific">Candidatus Spyradenecus faecavium</name>
    <dbReference type="NCBI Taxonomy" id="2840947"/>
    <lineage>
        <taxon>Bacteria</taxon>
        <taxon>Pseudomonadati</taxon>
        <taxon>Lentisphaerota</taxon>
        <taxon>Lentisphaeria</taxon>
        <taxon>Lentisphaerales</taxon>
        <taxon>Lentisphaeraceae</taxon>
        <taxon>Lentisphaeraceae incertae sedis</taxon>
        <taxon>Candidatus Spyradenecus</taxon>
    </lineage>
</organism>
<name>A0A9D1NNE5_9BACT</name>
<protein>
    <submittedName>
        <fullName evidence="4">Family 10 glycosylhydrolase</fullName>
    </submittedName>
</protein>
<dbReference type="Proteomes" id="UP000886845">
    <property type="component" value="Unassembled WGS sequence"/>
</dbReference>
<reference evidence="4" key="2">
    <citation type="journal article" date="2021" name="PeerJ">
        <title>Extensive microbial diversity within the chicken gut microbiome revealed by metagenomics and culture.</title>
        <authorList>
            <person name="Gilroy R."/>
            <person name="Ravi A."/>
            <person name="Getino M."/>
            <person name="Pursley I."/>
            <person name="Horton D.L."/>
            <person name="Alikhan N.F."/>
            <person name="Baker D."/>
            <person name="Gharbi K."/>
            <person name="Hall N."/>
            <person name="Watson M."/>
            <person name="Adriaenssens E.M."/>
            <person name="Foster-Nyarko E."/>
            <person name="Jarju S."/>
            <person name="Secka A."/>
            <person name="Antonio M."/>
            <person name="Oren A."/>
            <person name="Chaudhuri R.R."/>
            <person name="La Ragione R."/>
            <person name="Hildebrand F."/>
            <person name="Pallen M.J."/>
        </authorList>
    </citation>
    <scope>NUCLEOTIDE SEQUENCE</scope>
    <source>
        <strain evidence="4">35461</strain>
    </source>
</reference>
<reference evidence="4" key="1">
    <citation type="submission" date="2020-10" db="EMBL/GenBank/DDBJ databases">
        <authorList>
            <person name="Gilroy R."/>
        </authorList>
    </citation>
    <scope>NUCLEOTIDE SEQUENCE</scope>
    <source>
        <strain evidence="4">35461</strain>
    </source>
</reference>
<feature type="signal peptide" evidence="2">
    <location>
        <begin position="1"/>
        <end position="21"/>
    </location>
</feature>
<feature type="chain" id="PRO_5039477013" evidence="2">
    <location>
        <begin position="22"/>
        <end position="592"/>
    </location>
</feature>
<dbReference type="InterPro" id="IPR017853">
    <property type="entry name" value="GH"/>
</dbReference>
<dbReference type="PANTHER" id="PTHR43405:SF1">
    <property type="entry name" value="GLYCOSYL HYDROLASE DIGH"/>
    <property type="match status" value="1"/>
</dbReference>
<dbReference type="Gene3D" id="3.20.20.80">
    <property type="entry name" value="Glycosidases"/>
    <property type="match status" value="1"/>
</dbReference>
<comment type="caution">
    <text evidence="4">The sequence shown here is derived from an EMBL/GenBank/DDBJ whole genome shotgun (WGS) entry which is preliminary data.</text>
</comment>
<keyword evidence="1 2" id="KW-0732">Signal</keyword>
<feature type="domain" description="Glycosyl hydrolase-like 10" evidence="3">
    <location>
        <begin position="328"/>
        <end position="575"/>
    </location>
</feature>
<dbReference type="EMBL" id="DVOR01000118">
    <property type="protein sequence ID" value="HIV09204.1"/>
    <property type="molecule type" value="Genomic_DNA"/>
</dbReference>
<evidence type="ECO:0000256" key="1">
    <source>
        <dbReference type="ARBA" id="ARBA00022729"/>
    </source>
</evidence>
<sequence>MRAHRLLLSLVFCLLALCLWAADIAVVYPVASVAPGERAYAKALAGHVRRWYAESGVEADLVADDAFRGGGHRVAILVDCYTPTPALLTQVRRGLGAGTRFVVCYSGSDALARLFGLRAVGYRADGPRRAMDFLPGRPKGAPARIAQTSANRFEVRPATTGAAEPLAWWVDDAGRRAGVAWWRTPEGHCWMTHILTGDGDEDGKRRLLLALAAEKVPGLWAAAARRVLTDAEARLPDLRARIRALPEASPRRAETQRALALLEAQRVAARDALRTGGAAAYQAACDLRALAARVYARTFVARPGETVGVWDHFALGLWPGDWDRTARDLAAAGVTDVYVNVAGAAFALYPSRVLPRKGEADRLAEALAACRRHGLRLHAWILCFSCERAASPAAVADLRRRGWTLQDAAGKDLGWLDPTHPAVRARLLDAVKEIATRYDVDGIHLDFIRFPGLPQSLGPRTRARFEAACGQAPGWPACVTDPRGARRADFLRWRAGQIEAAVRDVRAWLRAEKPGVALSAAVYGKYPACRDSVGQDWLGWLRQGLLDAALPMNYTEDETRLRDWLAVQTADPALARRVVSGVGVTAAESTLT</sequence>
<dbReference type="AlphaFoldDB" id="A0A9D1NNE5"/>
<proteinExistence type="predicted"/>